<sequence length="247" mass="26402">MGVNGGGGPGQVEIRQDGNGNIMGGARVLGPIERTAHMGDISGGNLVAHAPPKVQRNSASRLPFLLEKLPQIMNIQKETTPVEIRETILRELNAEVHLQQCRRAKTVILKKRVEEGGDGPNQPGNQDLNQPGSSLDGMGSDNANDTATQLFGNMTTNGSMNNGGMGTSGSMSSGNLNVTPNNAQQSPHHPFTLHTATSVVTPVAPDNRNQSMRPVGEQPIKCPYCINSRWMKSIQDAVEHMSMHVTV</sequence>
<reference evidence="2" key="1">
    <citation type="journal article" date="2021" name="IMA Fungus">
        <title>Genomic characterization of three marine fungi, including Emericellopsis atlantica sp. nov. with signatures of a generalist lifestyle and marine biomass degradation.</title>
        <authorList>
            <person name="Hagestad O.C."/>
            <person name="Hou L."/>
            <person name="Andersen J.H."/>
            <person name="Hansen E.H."/>
            <person name="Altermark B."/>
            <person name="Li C."/>
            <person name="Kuhnert E."/>
            <person name="Cox R.J."/>
            <person name="Crous P.W."/>
            <person name="Spatafora J.W."/>
            <person name="Lail K."/>
            <person name="Amirebrahimi M."/>
            <person name="Lipzen A."/>
            <person name="Pangilinan J."/>
            <person name="Andreopoulos W."/>
            <person name="Hayes R.D."/>
            <person name="Ng V."/>
            <person name="Grigoriev I.V."/>
            <person name="Jackson S.A."/>
            <person name="Sutton T.D.S."/>
            <person name="Dobson A.D.W."/>
            <person name="Rama T."/>
        </authorList>
    </citation>
    <scope>NUCLEOTIDE SEQUENCE</scope>
    <source>
        <strain evidence="2">TRa018bII</strain>
    </source>
</reference>
<name>A0A9P7YRJ4_9HELO</name>
<feature type="compositionally biased region" description="Gly residues" evidence="1">
    <location>
        <begin position="1"/>
        <end position="10"/>
    </location>
</feature>
<dbReference type="Proteomes" id="UP000824998">
    <property type="component" value="Unassembled WGS sequence"/>
</dbReference>
<evidence type="ECO:0000256" key="1">
    <source>
        <dbReference type="SAM" id="MobiDB-lite"/>
    </source>
</evidence>
<dbReference type="EMBL" id="MU251369">
    <property type="protein sequence ID" value="KAG9238465.1"/>
    <property type="molecule type" value="Genomic_DNA"/>
</dbReference>
<organism evidence="2 3">
    <name type="scientific">Amylocarpus encephaloides</name>
    <dbReference type="NCBI Taxonomy" id="45428"/>
    <lineage>
        <taxon>Eukaryota</taxon>
        <taxon>Fungi</taxon>
        <taxon>Dikarya</taxon>
        <taxon>Ascomycota</taxon>
        <taxon>Pezizomycotina</taxon>
        <taxon>Leotiomycetes</taxon>
        <taxon>Helotiales</taxon>
        <taxon>Helotiales incertae sedis</taxon>
        <taxon>Amylocarpus</taxon>
    </lineage>
</organism>
<dbReference type="AlphaFoldDB" id="A0A9P7YRJ4"/>
<accession>A0A9P7YRJ4</accession>
<comment type="caution">
    <text evidence="2">The sequence shown here is derived from an EMBL/GenBank/DDBJ whole genome shotgun (WGS) entry which is preliminary data.</text>
</comment>
<feature type="region of interest" description="Disordered" evidence="1">
    <location>
        <begin position="1"/>
        <end position="20"/>
    </location>
</feature>
<proteinExistence type="predicted"/>
<feature type="region of interest" description="Disordered" evidence="1">
    <location>
        <begin position="114"/>
        <end position="190"/>
    </location>
</feature>
<gene>
    <name evidence="2" type="ORF">BJ875DRAFT_367739</name>
</gene>
<evidence type="ECO:0000313" key="3">
    <source>
        <dbReference type="Proteomes" id="UP000824998"/>
    </source>
</evidence>
<evidence type="ECO:0000313" key="2">
    <source>
        <dbReference type="EMBL" id="KAG9238465.1"/>
    </source>
</evidence>
<feature type="compositionally biased region" description="Polar residues" evidence="1">
    <location>
        <begin position="141"/>
        <end position="151"/>
    </location>
</feature>
<protein>
    <submittedName>
        <fullName evidence="2">Uncharacterized protein</fullName>
    </submittedName>
</protein>
<feature type="compositionally biased region" description="Polar residues" evidence="1">
    <location>
        <begin position="122"/>
        <end position="133"/>
    </location>
</feature>
<keyword evidence="3" id="KW-1185">Reference proteome</keyword>
<dbReference type="OrthoDB" id="125347at2759"/>
<feature type="compositionally biased region" description="Polar residues" evidence="1">
    <location>
        <begin position="176"/>
        <end position="187"/>
    </location>
</feature>